<proteinExistence type="inferred from homology"/>
<evidence type="ECO:0000256" key="1">
    <source>
        <dbReference type="ARBA" id="ARBA00001933"/>
    </source>
</evidence>
<organism evidence="8 11">
    <name type="scientific">Wallemia mellicola</name>
    <dbReference type="NCBI Taxonomy" id="1708541"/>
    <lineage>
        <taxon>Eukaryota</taxon>
        <taxon>Fungi</taxon>
        <taxon>Dikarya</taxon>
        <taxon>Basidiomycota</taxon>
        <taxon>Wallemiomycotina</taxon>
        <taxon>Wallemiomycetes</taxon>
        <taxon>Wallemiales</taxon>
        <taxon>Wallemiaceae</taxon>
        <taxon>Wallemia</taxon>
    </lineage>
</organism>
<reference evidence="10 11" key="1">
    <citation type="submission" date="2019-03" db="EMBL/GenBank/DDBJ databases">
        <title>Sequencing 25 genomes of Wallemia mellicola.</title>
        <authorList>
            <person name="Gostincar C."/>
        </authorList>
    </citation>
    <scope>NUCLEOTIDE SEQUENCE [LARGE SCALE GENOMIC DNA]</scope>
    <source>
        <strain evidence="9 10">EXF-1277</strain>
        <strain evidence="8 11">EXF-8738</strain>
    </source>
</reference>
<dbReference type="FunFam" id="3.40.50.1100:FF:000118">
    <property type="entry name" value="Related to CYS4-cystathionine beta-synthase"/>
    <property type="match status" value="1"/>
</dbReference>
<gene>
    <name evidence="9" type="ORF">E3Q03_03898</name>
    <name evidence="8" type="ORF">E3Q10_02672</name>
</gene>
<comment type="pathway">
    <text evidence="2">Amino-acid biosynthesis; L-cysteine biosynthesis; L-cysteine from L-homocysteine and L-serine: step 1/2.</text>
</comment>
<dbReference type="Proteomes" id="UP000305647">
    <property type="component" value="Unassembled WGS sequence"/>
</dbReference>
<dbReference type="EC" id="4.2.1.22" evidence="4"/>
<dbReference type="AlphaFoldDB" id="A0A4T0R3M9"/>
<accession>A0A4T0R3M9</accession>
<comment type="caution">
    <text evidence="8">The sequence shown here is derived from an EMBL/GenBank/DDBJ whole genome shotgun (WGS) entry which is preliminary data.</text>
</comment>
<dbReference type="Gene3D" id="3.40.50.1100">
    <property type="match status" value="2"/>
</dbReference>
<sequence>MRGEGIVNSSLDLIGNTPLVNLGKITEENNLKCTLRTRRTDVATVGKVEAFSAGGSVKDRIALRMILEAEKEGRLIRGVSTIIEPTSGNTGIGLCLAAARLGYKVIITLPEKMSLEKERMMTALGARIIRTPTDAPSESADSNIGVARRLVHEIENAVMLDQYSNINNALAHEKGTAVEIIRDIQATRGENAIADVLFAGVGTGGTITGLARGLRKHNKSQNAKNDYKDGLLVVGVDPVGSSLALPASLNRIEDGQSASYAIEGIGYDFIPAGLDRNEVDYWIKTSDDESFDCAHQLIRSEGLLIGGSAGSCLAGALKYLRTTEEGRKISQDPSKTVVLIFADSIRNYITKDWILN</sequence>
<name>A0A4T0R3M9_9BASI</name>
<dbReference type="Proteomes" id="UP000305362">
    <property type="component" value="Unassembled WGS sequence"/>
</dbReference>
<evidence type="ECO:0000256" key="5">
    <source>
        <dbReference type="ARBA" id="ARBA00022898"/>
    </source>
</evidence>
<evidence type="ECO:0000313" key="11">
    <source>
        <dbReference type="Proteomes" id="UP000305647"/>
    </source>
</evidence>
<comment type="catalytic activity">
    <reaction evidence="6">
        <text>L-homocysteine + L-serine = L,L-cystathionine + H2O</text>
        <dbReference type="Rhea" id="RHEA:10112"/>
        <dbReference type="ChEBI" id="CHEBI:15377"/>
        <dbReference type="ChEBI" id="CHEBI:33384"/>
        <dbReference type="ChEBI" id="CHEBI:58161"/>
        <dbReference type="ChEBI" id="CHEBI:58199"/>
        <dbReference type="EC" id="4.2.1.22"/>
    </reaction>
</comment>
<protein>
    <recommendedName>
        <fullName evidence="4">cystathionine beta-synthase</fullName>
        <ecNumber evidence="4">4.2.1.22</ecNumber>
    </recommendedName>
</protein>
<dbReference type="SUPFAM" id="SSF53686">
    <property type="entry name" value="Tryptophan synthase beta subunit-like PLP-dependent enzymes"/>
    <property type="match status" value="1"/>
</dbReference>
<dbReference type="InterPro" id="IPR050214">
    <property type="entry name" value="Cys_Synth/Cystath_Beta-Synth"/>
</dbReference>
<dbReference type="GO" id="GO:0006535">
    <property type="term" value="P:cysteine biosynthetic process from serine"/>
    <property type="evidence" value="ECO:0007669"/>
    <property type="project" value="InterPro"/>
</dbReference>
<dbReference type="EMBL" id="SPRV01000065">
    <property type="protein sequence ID" value="TIC59377.1"/>
    <property type="molecule type" value="Genomic_DNA"/>
</dbReference>
<dbReference type="PROSITE" id="PS00901">
    <property type="entry name" value="CYS_SYNTHASE"/>
    <property type="match status" value="1"/>
</dbReference>
<dbReference type="FunFam" id="3.40.50.1100:FF:000003">
    <property type="entry name" value="Cystathionine beta-synthase"/>
    <property type="match status" value="1"/>
</dbReference>
<evidence type="ECO:0000259" key="7">
    <source>
        <dbReference type="Pfam" id="PF00291"/>
    </source>
</evidence>
<evidence type="ECO:0000313" key="9">
    <source>
        <dbReference type="EMBL" id="TIC59377.1"/>
    </source>
</evidence>
<dbReference type="GO" id="GO:0004122">
    <property type="term" value="F:cystathionine beta-synthase activity"/>
    <property type="evidence" value="ECO:0007669"/>
    <property type="project" value="UniProtKB-EC"/>
</dbReference>
<dbReference type="PANTHER" id="PTHR10314">
    <property type="entry name" value="CYSTATHIONINE BETA-SYNTHASE"/>
    <property type="match status" value="1"/>
</dbReference>
<comment type="cofactor">
    <cofactor evidence="1">
        <name>pyridoxal 5'-phosphate</name>
        <dbReference type="ChEBI" id="CHEBI:597326"/>
    </cofactor>
</comment>
<comment type="similarity">
    <text evidence="3">Belongs to the cysteine synthase/cystathionine beta-synthase family.</text>
</comment>
<evidence type="ECO:0000256" key="6">
    <source>
        <dbReference type="ARBA" id="ARBA00047490"/>
    </source>
</evidence>
<dbReference type="EMBL" id="SPRO01000029">
    <property type="protein sequence ID" value="TIC29277.1"/>
    <property type="molecule type" value="Genomic_DNA"/>
</dbReference>
<evidence type="ECO:0000256" key="3">
    <source>
        <dbReference type="ARBA" id="ARBA00007103"/>
    </source>
</evidence>
<dbReference type="InterPro" id="IPR001926">
    <property type="entry name" value="TrpB-like_PALP"/>
</dbReference>
<evidence type="ECO:0000313" key="10">
    <source>
        <dbReference type="Proteomes" id="UP000305362"/>
    </source>
</evidence>
<evidence type="ECO:0000256" key="4">
    <source>
        <dbReference type="ARBA" id="ARBA00012041"/>
    </source>
</evidence>
<dbReference type="CDD" id="cd01561">
    <property type="entry name" value="CBS_like"/>
    <property type="match status" value="1"/>
</dbReference>
<feature type="domain" description="Tryptophan synthase beta chain-like PALP" evidence="7">
    <location>
        <begin position="12"/>
        <end position="341"/>
    </location>
</feature>
<evidence type="ECO:0000256" key="2">
    <source>
        <dbReference type="ARBA" id="ARBA00005003"/>
    </source>
</evidence>
<dbReference type="OrthoDB" id="10259545at2759"/>
<dbReference type="Pfam" id="PF00291">
    <property type="entry name" value="PALP"/>
    <property type="match status" value="1"/>
</dbReference>
<dbReference type="InterPro" id="IPR001216">
    <property type="entry name" value="P-phosphate_BS"/>
</dbReference>
<keyword evidence="5" id="KW-0663">Pyridoxal phosphate</keyword>
<evidence type="ECO:0000313" key="8">
    <source>
        <dbReference type="EMBL" id="TIC29277.1"/>
    </source>
</evidence>
<dbReference type="InterPro" id="IPR036052">
    <property type="entry name" value="TrpB-like_PALP_sf"/>
</dbReference>